<keyword evidence="1" id="KW-1242">Viral contractile tail ejection system</keyword>
<comment type="subcellular location">
    <subcellularLocation>
        <location evidence="1">Virion</location>
    </subcellularLocation>
    <text evidence="1">Located at a unique 5-fold vertex of the icosahedral capsid.</text>
</comment>
<name>A0A6J7WV08_9CAUD</name>
<evidence type="ECO:0000256" key="1">
    <source>
        <dbReference type="HAMAP-Rule" id="MF_04114"/>
    </source>
</evidence>
<evidence type="ECO:0000256" key="2">
    <source>
        <dbReference type="SAM" id="MobiDB-lite"/>
    </source>
</evidence>
<keyword evidence="1" id="KW-0118">Viral capsid assembly</keyword>
<keyword evidence="1" id="KW-0946">Virion</keyword>
<keyword evidence="1" id="KW-1160">Virus entry into host cell</keyword>
<accession>A0A6J7WV08</accession>
<comment type="similarity">
    <text evidence="1">Belongs to the Tevenvirinae portal protein family.</text>
</comment>
<keyword evidence="1" id="KW-1188">Viral release from host cell</keyword>
<sequence length="516" mass="59074">MAINLFGFTIGRDDKQSELKSQSFITPVSEDGTSTVAAGGYFGTYVDIDASARSESELISRYRDISTYPDVDNAIEEIVTEAIAALDSEDPVSLDLEKLELSDSIKNKIKDEFDEIVSLLDFKDKAHDIFRRWYIDGRVYYQKVINPANPKQGIQELRYVDPRKIRKVREVKKDKLPSGVEVIKSIDEFFIYNEKGLNYTPGTNPNNNNGIKIATDTITFVPSGLLDLDRNVVLGYLNKAIKPTNQLKMMADSLVIYRLSRAPERRIFYIDVGNLPKLKAEQYMKDIMARYRNKIIYDSTTGEIKDDRKFMTMLEDFWLPRREGGRGTEITTLPGGENLGQIADIEYFQNKVYQSLNIPLSRFQQNSGFNFGRQAEISNDEIKFAKFIGRLRRKFNALFDDLLQTQLVLKGIITPEDWDGIKSKIDYKYAQDQYYQEMKDAENLRNRVDLLNQMSPYVGIYYSKDYIRKNILKMTDDEIEAIAKENENDPVEIQPGMPGSEQAAALSRETNAASGQ</sequence>
<dbReference type="GO" id="GO:0019072">
    <property type="term" value="P:viral genome packaging"/>
    <property type="evidence" value="ECO:0007669"/>
    <property type="project" value="UniProtKB-UniRule"/>
</dbReference>
<keyword evidence="1" id="KW-0231">Viral genome packaging</keyword>
<keyword evidence="1" id="KW-0167">Capsid protein</keyword>
<protein>
    <recommendedName>
        <fullName evidence="1">Portal protein</fullName>
    </recommendedName>
    <alternativeName>
        <fullName evidence="1">gp20</fullName>
    </alternativeName>
</protein>
<evidence type="ECO:0000313" key="3">
    <source>
        <dbReference type="EMBL" id="CAB5221929.1"/>
    </source>
</evidence>
<dbReference type="EMBL" id="LR798294">
    <property type="protein sequence ID" value="CAB5221929.1"/>
    <property type="molecule type" value="Genomic_DNA"/>
</dbReference>
<dbReference type="GO" id="GO:0099000">
    <property type="term" value="P:symbiont genome ejection through host cell envelope, contractile tail mechanism"/>
    <property type="evidence" value="ECO:0007669"/>
    <property type="project" value="UniProtKB-UniRule"/>
</dbReference>
<comment type="subunit">
    <text evidence="1">Homododecamer. Interacts with the large terminase subunit. Interacts with the major capsid protein. Interacts with the capsid vertex protein.</text>
</comment>
<dbReference type="GO" id="GO:0019028">
    <property type="term" value="C:viral capsid"/>
    <property type="evidence" value="ECO:0007669"/>
    <property type="project" value="UniProtKB-UniRule"/>
</dbReference>
<dbReference type="Pfam" id="PF07230">
    <property type="entry name" value="Portal_T4"/>
    <property type="match status" value="1"/>
</dbReference>
<dbReference type="HAMAP" id="MF_04114">
    <property type="entry name" value="PORTAL_T4"/>
    <property type="match status" value="1"/>
</dbReference>
<feature type="region of interest" description="Disordered" evidence="2">
    <location>
        <begin position="486"/>
        <end position="516"/>
    </location>
</feature>
<proteinExistence type="inferred from homology"/>
<keyword evidence="1" id="KW-1162">Viral penetration into host cytoplasm</keyword>
<comment type="function">
    <text evidence="1">Forms the portal vertex of the capsid. This portal plays critical roles in head assembly, genome packaging, neck/tail attachment, and genome ejection. The portal protein multimerizes as a single ring-shaped homododecamer arranged around a central channel. Binds to the terminase subunits to form the packaging machine.</text>
</comment>
<dbReference type="InterPro" id="IPR010823">
    <property type="entry name" value="Portal_Gp20"/>
</dbReference>
<gene>
    <name evidence="3" type="ORF">UFOVP242_145</name>
</gene>
<organism evidence="3">
    <name type="scientific">uncultured Caudovirales phage</name>
    <dbReference type="NCBI Taxonomy" id="2100421"/>
    <lineage>
        <taxon>Viruses</taxon>
        <taxon>Duplodnaviria</taxon>
        <taxon>Heunggongvirae</taxon>
        <taxon>Uroviricota</taxon>
        <taxon>Caudoviricetes</taxon>
        <taxon>Peduoviridae</taxon>
        <taxon>Maltschvirus</taxon>
        <taxon>Maltschvirus maltsch</taxon>
    </lineage>
</organism>
<reference evidence="3" key="1">
    <citation type="submission" date="2020-05" db="EMBL/GenBank/DDBJ databases">
        <authorList>
            <person name="Chiriac C."/>
            <person name="Salcher M."/>
            <person name="Ghai R."/>
            <person name="Kavagutti S V."/>
        </authorList>
    </citation>
    <scope>NUCLEOTIDE SEQUENCE</scope>
</reference>
<dbReference type="GO" id="GO:0019076">
    <property type="term" value="P:viral release from host cell"/>
    <property type="evidence" value="ECO:0007669"/>
    <property type="project" value="UniProtKB-UniRule"/>
</dbReference>
<keyword evidence="1" id="KW-1171">Viral genome ejection through host cell envelope</keyword>